<keyword evidence="3" id="KW-1185">Reference proteome</keyword>
<proteinExistence type="predicted"/>
<dbReference type="AlphaFoldDB" id="A0AAP0RR37"/>
<evidence type="ECO:0000313" key="2">
    <source>
        <dbReference type="EMBL" id="KAK9281027.1"/>
    </source>
</evidence>
<dbReference type="Proteomes" id="UP001415857">
    <property type="component" value="Unassembled WGS sequence"/>
</dbReference>
<evidence type="ECO:0008006" key="4">
    <source>
        <dbReference type="Google" id="ProtNLM"/>
    </source>
</evidence>
<name>A0AAP0RR37_LIQFO</name>
<feature type="signal peptide" evidence="1">
    <location>
        <begin position="1"/>
        <end position="24"/>
    </location>
</feature>
<accession>A0AAP0RR37</accession>
<feature type="chain" id="PRO_5042970982" description="DYW domain-containing protein" evidence="1">
    <location>
        <begin position="25"/>
        <end position="105"/>
    </location>
</feature>
<evidence type="ECO:0000256" key="1">
    <source>
        <dbReference type="SAM" id="SignalP"/>
    </source>
</evidence>
<keyword evidence="1" id="KW-0732">Signal</keyword>
<protein>
    <recommendedName>
        <fullName evidence="4">DYW domain-containing protein</fullName>
    </recommendedName>
</protein>
<sequence length="105" mass="11716">MWPDYCRGFVLGLVWVERVALTVGIGSGYGSVPPTIERINKKLEDLLVEMKRLGYHVESSIVLQDVEEEEKERILFYHSEKLGSCSGNGVLGFGVCDLGKEIGNR</sequence>
<organism evidence="2 3">
    <name type="scientific">Liquidambar formosana</name>
    <name type="common">Formosan gum</name>
    <dbReference type="NCBI Taxonomy" id="63359"/>
    <lineage>
        <taxon>Eukaryota</taxon>
        <taxon>Viridiplantae</taxon>
        <taxon>Streptophyta</taxon>
        <taxon>Embryophyta</taxon>
        <taxon>Tracheophyta</taxon>
        <taxon>Spermatophyta</taxon>
        <taxon>Magnoliopsida</taxon>
        <taxon>eudicotyledons</taxon>
        <taxon>Gunneridae</taxon>
        <taxon>Pentapetalae</taxon>
        <taxon>Saxifragales</taxon>
        <taxon>Altingiaceae</taxon>
        <taxon>Liquidambar</taxon>
    </lineage>
</organism>
<gene>
    <name evidence="2" type="ORF">L1049_003919</name>
</gene>
<comment type="caution">
    <text evidence="2">The sequence shown here is derived from an EMBL/GenBank/DDBJ whole genome shotgun (WGS) entry which is preliminary data.</text>
</comment>
<evidence type="ECO:0000313" key="3">
    <source>
        <dbReference type="Proteomes" id="UP001415857"/>
    </source>
</evidence>
<reference evidence="2 3" key="1">
    <citation type="journal article" date="2024" name="Plant J.">
        <title>Genome sequences and population genomics reveal climatic adaptation and genomic divergence between two closely related sweetgum species.</title>
        <authorList>
            <person name="Xu W.Q."/>
            <person name="Ren C.Q."/>
            <person name="Zhang X.Y."/>
            <person name="Comes H.P."/>
            <person name="Liu X.H."/>
            <person name="Li Y.G."/>
            <person name="Kettle C.J."/>
            <person name="Jalonen R."/>
            <person name="Gaisberger H."/>
            <person name="Ma Y.Z."/>
            <person name="Qiu Y.X."/>
        </authorList>
    </citation>
    <scope>NUCLEOTIDE SEQUENCE [LARGE SCALE GENOMIC DNA]</scope>
    <source>
        <strain evidence="2">Hangzhou</strain>
    </source>
</reference>
<dbReference type="EMBL" id="JBBPBK010000007">
    <property type="protein sequence ID" value="KAK9281027.1"/>
    <property type="molecule type" value="Genomic_DNA"/>
</dbReference>